<evidence type="ECO:0000313" key="4">
    <source>
        <dbReference type="EMBL" id="MFB9527729.1"/>
    </source>
</evidence>
<feature type="transmembrane region" description="Helical" evidence="2">
    <location>
        <begin position="34"/>
        <end position="55"/>
    </location>
</feature>
<name>A0ABV5PXF2_9ACTN</name>
<dbReference type="Pfam" id="PF07811">
    <property type="entry name" value="TadE"/>
    <property type="match status" value="1"/>
</dbReference>
<dbReference type="Proteomes" id="UP001589646">
    <property type="component" value="Unassembled WGS sequence"/>
</dbReference>
<accession>A0ABV5PXF2</accession>
<keyword evidence="2" id="KW-0812">Transmembrane</keyword>
<dbReference type="InterPro" id="IPR012495">
    <property type="entry name" value="TadE-like_dom"/>
</dbReference>
<feature type="region of interest" description="Disordered" evidence="1">
    <location>
        <begin position="127"/>
        <end position="158"/>
    </location>
</feature>
<organism evidence="4 5">
    <name type="scientific">Nonomuraea roseola</name>
    <dbReference type="NCBI Taxonomy" id="46179"/>
    <lineage>
        <taxon>Bacteria</taxon>
        <taxon>Bacillati</taxon>
        <taxon>Actinomycetota</taxon>
        <taxon>Actinomycetes</taxon>
        <taxon>Streptosporangiales</taxon>
        <taxon>Streptosporangiaceae</taxon>
        <taxon>Nonomuraea</taxon>
    </lineage>
</organism>
<feature type="domain" description="TadE-like" evidence="3">
    <location>
        <begin position="26"/>
        <end position="68"/>
    </location>
</feature>
<comment type="caution">
    <text evidence="4">The sequence shown here is derived from an EMBL/GenBank/DDBJ whole genome shotgun (WGS) entry which is preliminary data.</text>
</comment>
<dbReference type="RefSeq" id="WP_379479012.1">
    <property type="nucleotide sequence ID" value="NZ_JBHMCE010000004.1"/>
</dbReference>
<evidence type="ECO:0000313" key="5">
    <source>
        <dbReference type="Proteomes" id="UP001589646"/>
    </source>
</evidence>
<dbReference type="EMBL" id="JBHMCE010000004">
    <property type="protein sequence ID" value="MFB9527729.1"/>
    <property type="molecule type" value="Genomic_DNA"/>
</dbReference>
<evidence type="ECO:0000256" key="2">
    <source>
        <dbReference type="SAM" id="Phobius"/>
    </source>
</evidence>
<dbReference type="InterPro" id="IPR049790">
    <property type="entry name" value="Rv3655c/TadE"/>
</dbReference>
<keyword evidence="2" id="KW-1133">Transmembrane helix</keyword>
<evidence type="ECO:0000256" key="1">
    <source>
        <dbReference type="SAM" id="MobiDB-lite"/>
    </source>
</evidence>
<gene>
    <name evidence="4" type="ORF">ACFFRN_14010</name>
</gene>
<dbReference type="NCBIfam" id="NF041390">
    <property type="entry name" value="TadE_Rv3655c"/>
    <property type="match status" value="1"/>
</dbReference>
<feature type="compositionally biased region" description="Basic residues" evidence="1">
    <location>
        <begin position="12"/>
        <end position="22"/>
    </location>
</feature>
<reference evidence="4 5" key="1">
    <citation type="submission" date="2024-09" db="EMBL/GenBank/DDBJ databases">
        <authorList>
            <person name="Sun Q."/>
            <person name="Mori K."/>
        </authorList>
    </citation>
    <scope>NUCLEOTIDE SEQUENCE [LARGE SCALE GENOMIC DNA]</scope>
    <source>
        <strain evidence="4 5">JCM 3323</strain>
    </source>
</reference>
<sequence>MALPPEASKPRSPARPRPKGTRASRGSVTAETAAVLPALMVVLAAALWAVTVVNAHLRCVDAARAGARAAARGEPIAKVQELTRTVAPPGAQVDVRRGADMTRVQVTTHIKPSWASALPPIEVKAAASSVTEPGTLAPPGVSSPLDLDAAQPPTPHSP</sequence>
<keyword evidence="5" id="KW-1185">Reference proteome</keyword>
<protein>
    <submittedName>
        <fullName evidence="4">TadE family type IV pilus minor pilin</fullName>
    </submittedName>
</protein>
<evidence type="ECO:0000259" key="3">
    <source>
        <dbReference type="Pfam" id="PF07811"/>
    </source>
</evidence>
<feature type="region of interest" description="Disordered" evidence="1">
    <location>
        <begin position="1"/>
        <end position="29"/>
    </location>
</feature>
<proteinExistence type="predicted"/>
<keyword evidence="2" id="KW-0472">Membrane</keyword>